<evidence type="ECO:0000256" key="1">
    <source>
        <dbReference type="ARBA" id="ARBA00005228"/>
    </source>
</evidence>
<dbReference type="InterPro" id="IPR036397">
    <property type="entry name" value="RNaseH_sf"/>
</dbReference>
<proteinExistence type="inferred from homology"/>
<feature type="domain" description="Peptidase S9A N-terminal" evidence="3">
    <location>
        <begin position="1106"/>
        <end position="1273"/>
    </location>
</feature>
<dbReference type="SUPFAM" id="SSF56672">
    <property type="entry name" value="DNA/RNA polymerases"/>
    <property type="match status" value="1"/>
</dbReference>
<dbReference type="Pfam" id="PF02897">
    <property type="entry name" value="Peptidase_S9_N"/>
    <property type="match status" value="1"/>
</dbReference>
<dbReference type="InterPro" id="IPR023302">
    <property type="entry name" value="Pept_S9A_N"/>
</dbReference>
<feature type="region of interest" description="Disordered" evidence="2">
    <location>
        <begin position="226"/>
        <end position="248"/>
    </location>
</feature>
<dbReference type="InterPro" id="IPR051543">
    <property type="entry name" value="Serine_Peptidase_S9A"/>
</dbReference>
<dbReference type="PANTHER" id="PTHR11757">
    <property type="entry name" value="PROTEASE FAMILY S9A OLIGOPEPTIDASE"/>
    <property type="match status" value="1"/>
</dbReference>
<name>A0ABQ8HQF9_9ROSI</name>
<dbReference type="EMBL" id="JAFEMO010000008">
    <property type="protein sequence ID" value="KAH7566504.1"/>
    <property type="molecule type" value="Genomic_DNA"/>
</dbReference>
<dbReference type="SUPFAM" id="SSF53098">
    <property type="entry name" value="Ribonuclease H-like"/>
    <property type="match status" value="1"/>
</dbReference>
<dbReference type="Pfam" id="PF14223">
    <property type="entry name" value="Retrotran_gag_2"/>
    <property type="match status" value="1"/>
</dbReference>
<dbReference type="InterPro" id="IPR012337">
    <property type="entry name" value="RNaseH-like_sf"/>
</dbReference>
<evidence type="ECO:0000256" key="2">
    <source>
        <dbReference type="SAM" id="MobiDB-lite"/>
    </source>
</evidence>
<dbReference type="Gene3D" id="2.130.10.120">
    <property type="entry name" value="Prolyl oligopeptidase, N-terminal domain"/>
    <property type="match status" value="1"/>
</dbReference>
<reference evidence="5 6" key="1">
    <citation type="submission" date="2021-02" db="EMBL/GenBank/DDBJ databases">
        <title>Plant Genome Project.</title>
        <authorList>
            <person name="Zhang R.-G."/>
        </authorList>
    </citation>
    <scope>NUCLEOTIDE SEQUENCE [LARGE SCALE GENOMIC DNA]</scope>
    <source>
        <tissue evidence="5">Leaves</tissue>
    </source>
</reference>
<dbReference type="InterPro" id="IPR013103">
    <property type="entry name" value="RVT_2"/>
</dbReference>
<dbReference type="InterPro" id="IPR043502">
    <property type="entry name" value="DNA/RNA_pol_sf"/>
</dbReference>
<comment type="caution">
    <text evidence="5">The sequence shown here is derived from an EMBL/GenBank/DDBJ whole genome shotgun (WGS) entry which is preliminary data.</text>
</comment>
<feature type="compositionally biased region" description="Basic and acidic residues" evidence="2">
    <location>
        <begin position="232"/>
        <end position="248"/>
    </location>
</feature>
<dbReference type="Gene3D" id="3.30.420.10">
    <property type="entry name" value="Ribonuclease H-like superfamily/Ribonuclease H"/>
    <property type="match status" value="1"/>
</dbReference>
<dbReference type="InterPro" id="IPR029058">
    <property type="entry name" value="AB_hydrolase_fold"/>
</dbReference>
<dbReference type="Gene3D" id="3.40.50.1820">
    <property type="entry name" value="alpha/beta hydrolase"/>
    <property type="match status" value="1"/>
</dbReference>
<dbReference type="Pfam" id="PF07727">
    <property type="entry name" value="RVT_2"/>
    <property type="match status" value="1"/>
</dbReference>
<dbReference type="PANTHER" id="PTHR11757:SF19">
    <property type="entry name" value="PROLYL ENDOPEPTIDASE-LIKE"/>
    <property type="match status" value="1"/>
</dbReference>
<evidence type="ECO:0000313" key="6">
    <source>
        <dbReference type="Proteomes" id="UP000827721"/>
    </source>
</evidence>
<gene>
    <name evidence="5" type="ORF">JRO89_XS08G0174800</name>
</gene>
<dbReference type="Proteomes" id="UP000827721">
    <property type="component" value="Unassembled WGS sequence"/>
</dbReference>
<evidence type="ECO:0000259" key="4">
    <source>
        <dbReference type="Pfam" id="PF07727"/>
    </source>
</evidence>
<protein>
    <submittedName>
        <fullName evidence="5">Uncharacterized protein</fullName>
    </submittedName>
</protein>
<dbReference type="SUPFAM" id="SSF50993">
    <property type="entry name" value="Peptidase/esterase 'gauge' domain"/>
    <property type="match status" value="1"/>
</dbReference>
<accession>A0ABQ8HQF9</accession>
<feature type="domain" description="Reverse transcriptase Ty1/copia-type" evidence="4">
    <location>
        <begin position="591"/>
        <end position="834"/>
    </location>
</feature>
<keyword evidence="6" id="KW-1185">Reference proteome</keyword>
<organism evidence="5 6">
    <name type="scientific">Xanthoceras sorbifolium</name>
    <dbReference type="NCBI Taxonomy" id="99658"/>
    <lineage>
        <taxon>Eukaryota</taxon>
        <taxon>Viridiplantae</taxon>
        <taxon>Streptophyta</taxon>
        <taxon>Embryophyta</taxon>
        <taxon>Tracheophyta</taxon>
        <taxon>Spermatophyta</taxon>
        <taxon>Magnoliopsida</taxon>
        <taxon>eudicotyledons</taxon>
        <taxon>Gunneridae</taxon>
        <taxon>Pentapetalae</taxon>
        <taxon>rosids</taxon>
        <taxon>malvids</taxon>
        <taxon>Sapindales</taxon>
        <taxon>Sapindaceae</taxon>
        <taxon>Xanthoceroideae</taxon>
        <taxon>Xanthoceras</taxon>
    </lineage>
</organism>
<sequence length="1412" mass="161612">MSSLNDKVAMWHMDMYIEQEKKYTEAVLSDTERLQSKLQLEMASRLAFDLSTPPLQWGPWRLEIEDGEMYNSCCTIGVLCRRLASLNEEFISHKSPAAGFDFTSGKKIEQKLLDYNKEAERFGGTAFFLFQQPCLIWYQSKFLDPLPLWSTSFLFCFFFDRIDFVLLLLLIATDSSTLRNDHEGERHTHTSLSRQLSNGVLGKLRSNFLATGIRALVINSVSFLKPDSSGSDGRRRREGKKPNNMKEEDWNLLDRQALRVIRLMLSHNVAFKIVKEKTTAGLMMALSSMYEKPSASNKVHLMRRLFNLRMTKGASVAQHLNELNTIITYNQWDCRALKKNNSTQESANVTEEAGDAMIDNLTEKDIVQPFQAMNGRLQRSTHYCSCYAKIGKKPKAEKLELVHTDVWGPSPIPSIAGSLHYITFIDDSTRKVWVYFLKNKSKVFDTFRKWKAMVENETGLKVKLLRSMRIHAGLPKLLWAEAVNTAAYLINRGPSIPFDGGIPEEVWSGKEEISRNDVHISPETVQEEPGTPELRRSSRIFKPIQHYSSSLHYLLLTDSSEPECYDEAMQVEDSIKWESAMKDEMDSLMSNQTCELAELPPGKKALHNKWIFRIKEEHNENKRYKARLFVKAFQQKEGVDYNEIFSPVVKLTTIRLVLKIVTAENLHLEQLDVKTTFLHGDLEEEIYMRQLEGFIKAGKKNLVYRLKKSLYGLKQAPRQWYKKFDSFISSSGFTRCQADHCCYIKKFYNSFIILLLYVDDMLVAGSDMQEIIHLKRELSKQFAMKDLGAVKQILGMRIKRDMNSGTLFLSQAEYIKKVLSRFNMQDTRPVSTPLGVHFRLSKEQSPKTEEDRAHMAKVSYASAIGSVMYAMVCTKPDIAQAVRAISMYMNNSGKIHWEAVKWILRYLRGTTNKALCFKGGDTILTGYVDADLAGNVDIKRSTTGYVYTLGGTAVSWVSQLQKIITLSTTEAEYVVVTEASKEMVWLQSFLEELGKKQEDNVLYCDSQSVTHLVKNPSFHSRTKHIQLRYHFIRSPLEDEIVKLEKISGAQNPADIQIEINLQVGDCQGNYQMEVPSLGNYQMEVPNFGNCQMEQASSSSGVKYSMGQGWALLYVVTDHNKRPYRIYCSIIGSTDEDVLLLEESDENVYVNIRHTKDFHFVTVNTFSTTSSKVFLINAADPFSGMTFLWECDGVAHCIVEHHQGYLYLFTDAAKEGRVVDYHYLLRSPVDASSSPRIWESVFTDDQDMVVEDVDFCKTHLALIIREGWKFRLCSVALPYNTFGHLLLRLFGVPFLDATNTLLYPILPLTAADYEEFGYPGDIDDFHAIRNYSPYDNIQKDVLYPAVLVTSSFSTSFGVWEAAKWIARVRESTIYDPKRPILLNLTIDIVEENRYLQCKESALDTAFLIKMMES</sequence>
<evidence type="ECO:0000313" key="5">
    <source>
        <dbReference type="EMBL" id="KAH7566504.1"/>
    </source>
</evidence>
<evidence type="ECO:0000259" key="3">
    <source>
        <dbReference type="Pfam" id="PF02897"/>
    </source>
</evidence>
<comment type="similarity">
    <text evidence="1">Belongs to the peptidase S9A family.</text>
</comment>
<dbReference type="CDD" id="cd09272">
    <property type="entry name" value="RNase_HI_RT_Ty1"/>
    <property type="match status" value="1"/>
</dbReference>